<dbReference type="AlphaFoldDB" id="A0A379MMT9"/>
<dbReference type="Proteomes" id="UP000255233">
    <property type="component" value="Unassembled WGS sequence"/>
</dbReference>
<name>A0A379MMT9_9BACT</name>
<dbReference type="RefSeq" id="WP_037291619.1">
    <property type="nucleotide sequence ID" value="NZ_CANTWR010000039.1"/>
</dbReference>
<proteinExistence type="predicted"/>
<keyword evidence="2" id="KW-1185">Reference proteome</keyword>
<reference evidence="1 2" key="1">
    <citation type="submission" date="2018-06" db="EMBL/GenBank/DDBJ databases">
        <authorList>
            <consortium name="Pathogen Informatics"/>
            <person name="Doyle S."/>
        </authorList>
    </citation>
    <scope>NUCLEOTIDE SEQUENCE [LARGE SCALE GENOMIC DNA]</scope>
    <source>
        <strain evidence="1 2">NCTC11190</strain>
    </source>
</reference>
<protein>
    <submittedName>
        <fullName evidence="1">Uncharacterized protein</fullName>
    </submittedName>
</protein>
<dbReference type="STRING" id="880526.GCA_000427365_01203"/>
<organism evidence="1 2">
    <name type="scientific">Rikenella microfusus</name>
    <dbReference type="NCBI Taxonomy" id="28139"/>
    <lineage>
        <taxon>Bacteria</taxon>
        <taxon>Pseudomonadati</taxon>
        <taxon>Bacteroidota</taxon>
        <taxon>Bacteroidia</taxon>
        <taxon>Bacteroidales</taxon>
        <taxon>Rikenellaceae</taxon>
        <taxon>Rikenella</taxon>
    </lineage>
</organism>
<dbReference type="EMBL" id="UGVL01000001">
    <property type="protein sequence ID" value="SUE33044.1"/>
    <property type="molecule type" value="Genomic_DNA"/>
</dbReference>
<evidence type="ECO:0000313" key="2">
    <source>
        <dbReference type="Proteomes" id="UP000255233"/>
    </source>
</evidence>
<gene>
    <name evidence="1" type="ORF">NCTC11190_00239</name>
</gene>
<sequence length="168" mass="19218">MKRIPIIAFLVLAFWSCGTSRPVPEETFWKQVFERENLTDSSALILYIGEGMCAECINKELINLCECPEIARNTVIVGSFSNKRHFLASVASVQVKRKIFVPEDGMPNIKFSAALQPHYMLYVASSRTFEPPYYPVDCSTERTRDYYRSVRSVFSVRERPSLSSDTAR</sequence>
<accession>A0A379MMT9</accession>
<evidence type="ECO:0000313" key="1">
    <source>
        <dbReference type="EMBL" id="SUE33044.1"/>
    </source>
</evidence>